<evidence type="ECO:0000256" key="1">
    <source>
        <dbReference type="SAM" id="MobiDB-lite"/>
    </source>
</evidence>
<dbReference type="Gene3D" id="1.10.1170.10">
    <property type="entry name" value="Inhibitor Of Apoptosis Protein (2mihbC-IAP-1), Chain A"/>
    <property type="match status" value="1"/>
</dbReference>
<evidence type="ECO:0000313" key="2">
    <source>
        <dbReference type="EMBL" id="BDT62304.1"/>
    </source>
</evidence>
<proteinExistence type="predicted"/>
<sequence>MREYGKIYYSSMVGLLNALTEAGYPISTHDLSDRDSIKSSYRDDGVIITRASEEALCLTLYCALGLLMEKGIAVNLKRSNAAEYLLHFPTVKVEVRPDCETNTIVRGRIQRNDDRVAIGEEPVNTSDIYNGGKAYVYQNKALYSHSSGHLKTVIIESKGRGHTANDTLSTVLYIDSYDRSRLPDIIEDIAKYPLKFFRAIILRDVIHRILQIRNQALFVINGIKKVQEHDNLLFLKKKIYTVNNVMKLASCTASDDDADADTNNPLPIDTIGVLIYGILNEGWSESTMRCIENELVDRCLVHKYITEEEYRYYRKKYNNSDNDKSKSDSIPYIIDFLWNMCYFNKLYRDRYLNKNMTLRLIEKSTSSMSRDALIKHDLSFFHLPTAAGIAIYEYLTHRDTNLRLVKEAAKTLVAEEKYLRYSRNIRNTIEDDTTNKMKHIRLPYVKKRSKTSCALLLCKSASKTNYSKKDTKSKLFNLQWLFDVTDIRNQKFKKCLGVIYDSIDVGDMLPNTSLSQKSKPLDWYYRFMNTGIVPFDQHSGYSEFRQYHREDENEEKEHIYHNINEETNYVIMNMNTDNVDCVTPTTLSNTYVNTVQIHGEKQTDTGYKEENGYYKEKKNNNHNNNNNNNNSNNDNTPKETMAAIVLNDVKYDVPPNICRSIFEIDKSMKHYNTLPVDKKKNRTHRTETFTPTVSSSSVSVYDIPKKATTSVYNCKSLMIQCRELDAVRCFSCQIDIYGWQHNDDPISVHAQWSPDCEYIQAIVDDNFIDSVRDKRYDTLIDPNVYQTLKDCGIPDYIIRHAHRKHIMQSGELFTSAVQCLSVIEKLYNFKDRQNHG</sequence>
<dbReference type="Pfam" id="PF00653">
    <property type="entry name" value="BIR"/>
    <property type="match status" value="1"/>
</dbReference>
<dbReference type="PROSITE" id="PS50143">
    <property type="entry name" value="BIR_REPEAT_2"/>
    <property type="match status" value="1"/>
</dbReference>
<name>A0A9C7BVQ9_9VIRU</name>
<feature type="region of interest" description="Disordered" evidence="1">
    <location>
        <begin position="614"/>
        <end position="637"/>
    </location>
</feature>
<reference evidence="2" key="1">
    <citation type="submission" date="2022-10" db="EMBL/GenBank/DDBJ databases">
        <title>Genome sequences of endogenous nimaviruses in decapod crustaceans.</title>
        <authorList>
            <person name="Kawato S."/>
            <person name="Nozaki R."/>
            <person name="Kondo H."/>
            <person name="Hirono I."/>
        </authorList>
    </citation>
    <scope>NUCLEOTIDE SEQUENCE</scope>
    <source>
        <strain evidence="2">Kagawa2020</strain>
    </source>
</reference>
<feature type="compositionally biased region" description="Low complexity" evidence="1">
    <location>
        <begin position="621"/>
        <end position="635"/>
    </location>
</feature>
<dbReference type="SMART" id="SM00238">
    <property type="entry name" value="BIR"/>
    <property type="match status" value="1"/>
</dbReference>
<protein>
    <submittedName>
        <fullName evidence="2">Baculoviral IAP repeat-containing protein</fullName>
    </submittedName>
</protein>
<accession>A0A9C7BVQ9</accession>
<dbReference type="EMBL" id="LC738873">
    <property type="protein sequence ID" value="BDT62304.1"/>
    <property type="molecule type" value="Genomic_DNA"/>
</dbReference>
<dbReference type="SUPFAM" id="SSF57924">
    <property type="entry name" value="Inhibitor of apoptosis (IAP) repeat"/>
    <property type="match status" value="1"/>
</dbReference>
<dbReference type="InterPro" id="IPR001370">
    <property type="entry name" value="BIR_rpt"/>
</dbReference>
<organism evidence="2">
    <name type="scientific">Penaeus semisulcatus majanivirus</name>
    <dbReference type="NCBI Taxonomy" id="2984274"/>
    <lineage>
        <taxon>Viruses</taxon>
        <taxon>Viruses incertae sedis</taxon>
        <taxon>Naldaviricetes</taxon>
        <taxon>Nimaviridae</taxon>
    </lineage>
</organism>